<dbReference type="InterPro" id="IPR036390">
    <property type="entry name" value="WH_DNA-bd_sf"/>
</dbReference>
<gene>
    <name evidence="12" type="primary">citT</name>
    <name evidence="12" type="ORF">D791_02002</name>
</gene>
<comment type="subcellular location">
    <subcellularLocation>
        <location evidence="1 9">Cytoplasm</location>
    </subcellularLocation>
</comment>
<reference evidence="13" key="1">
    <citation type="submission" date="2012-11" db="EMBL/GenBank/DDBJ databases">
        <authorList>
            <person name="Singh A."/>
            <person name="Pinnaka A.K."/>
            <person name="Vaidya B."/>
        </authorList>
    </citation>
    <scope>NUCLEOTIDE SEQUENCE [LARGE SCALE GENOMIC DNA]</scope>
    <source>
        <strain evidence="13">AK23</strain>
    </source>
</reference>
<dbReference type="OrthoDB" id="9802426at2"/>
<dbReference type="SUPFAM" id="SSF46785">
    <property type="entry name" value="Winged helix' DNA-binding domain"/>
    <property type="match status" value="1"/>
</dbReference>
<dbReference type="InterPro" id="IPR048714">
    <property type="entry name" value="DpiA-like_HTH"/>
</dbReference>
<keyword evidence="13" id="KW-1185">Reference proteome</keyword>
<feature type="domain" description="Response regulatory" evidence="11">
    <location>
        <begin position="7"/>
        <end position="125"/>
    </location>
</feature>
<dbReference type="GO" id="GO:0003677">
    <property type="term" value="F:DNA binding"/>
    <property type="evidence" value="ECO:0007669"/>
    <property type="project" value="UniProtKB-KW"/>
</dbReference>
<dbReference type="SUPFAM" id="SSF52172">
    <property type="entry name" value="CheY-like"/>
    <property type="match status" value="1"/>
</dbReference>
<keyword evidence="2 9" id="KW-0963">Cytoplasm</keyword>
<dbReference type="CDD" id="cd19925">
    <property type="entry name" value="REC_citrate_TCS"/>
    <property type="match status" value="1"/>
</dbReference>
<keyword evidence="5 9" id="KW-0805">Transcription regulation</keyword>
<dbReference type="Gene3D" id="3.40.50.2300">
    <property type="match status" value="1"/>
</dbReference>
<evidence type="ECO:0000256" key="3">
    <source>
        <dbReference type="ARBA" id="ARBA00022553"/>
    </source>
</evidence>
<evidence type="ECO:0000256" key="9">
    <source>
        <dbReference type="PIRNR" id="PIRNR006171"/>
    </source>
</evidence>
<evidence type="ECO:0000256" key="5">
    <source>
        <dbReference type="ARBA" id="ARBA00023015"/>
    </source>
</evidence>
<proteinExistence type="predicted"/>
<keyword evidence="8 9" id="KW-0804">Transcription</keyword>
<evidence type="ECO:0000256" key="8">
    <source>
        <dbReference type="ARBA" id="ARBA00023163"/>
    </source>
</evidence>
<feature type="modified residue" description="4-aspartylphosphate" evidence="10">
    <location>
        <position position="60"/>
    </location>
</feature>
<sequence>MNDRSYNVLIIEDDFRVAEINRHFIEQSPDFEVIKTCHLGKDALEFLKSHSDQVDLVLLDAYIPDVLGLELLWEMRKEYRLIDIVMITAAKEVETIQEALKGGVFDYLIKPIEQARMQQMLSRFRQERVLLKDKTELSQDELDRQLNRKMRPEASIDLQDKLPKGIDRLTLEKVFKALQGATEAQTATGLSTQTGVSRSTARRYLEFLVTDGKVIAELDYGEVGRPERRYRLL</sequence>
<evidence type="ECO:0000256" key="10">
    <source>
        <dbReference type="PROSITE-ProRule" id="PRU00169"/>
    </source>
</evidence>
<evidence type="ECO:0000256" key="4">
    <source>
        <dbReference type="ARBA" id="ARBA00023012"/>
    </source>
</evidence>
<dbReference type="InterPro" id="IPR036388">
    <property type="entry name" value="WH-like_DNA-bd_sf"/>
</dbReference>
<reference evidence="12 13" key="2">
    <citation type="journal article" date="2015" name="Syst. Appl. Microbiol.">
        <title>Nitrincola nitratireducens sp. nov. isolated from a haloalkaline crater lake.</title>
        <authorList>
            <person name="Singh A."/>
            <person name="Vaidya B."/>
            <person name="Tanuku N.R."/>
            <person name="Pinnaka A.K."/>
        </authorList>
    </citation>
    <scope>NUCLEOTIDE SEQUENCE [LARGE SCALE GENOMIC DNA]</scope>
    <source>
        <strain evidence="12 13">AK23</strain>
    </source>
</reference>
<dbReference type="Pfam" id="PF00072">
    <property type="entry name" value="Response_reg"/>
    <property type="match status" value="1"/>
</dbReference>
<keyword evidence="7 9" id="KW-0010">Activator</keyword>
<dbReference type="GO" id="GO:0000156">
    <property type="term" value="F:phosphorelay response regulator activity"/>
    <property type="evidence" value="ECO:0007669"/>
    <property type="project" value="TreeGrafter"/>
</dbReference>
<dbReference type="EMBL" id="AONB01000008">
    <property type="protein sequence ID" value="EXJ11215.1"/>
    <property type="molecule type" value="Genomic_DNA"/>
</dbReference>
<keyword evidence="4 9" id="KW-0902">Two-component regulatory system</keyword>
<dbReference type="InterPro" id="IPR051271">
    <property type="entry name" value="2C-system_Tx_regulators"/>
</dbReference>
<dbReference type="Proteomes" id="UP000019464">
    <property type="component" value="Unassembled WGS sequence"/>
</dbReference>
<accession>W9VL00</accession>
<dbReference type="InterPro" id="IPR024187">
    <property type="entry name" value="Sig_transdc_resp-reg_cit/mal"/>
</dbReference>
<keyword evidence="3 10" id="KW-0597">Phosphoprotein</keyword>
<dbReference type="GO" id="GO:0003700">
    <property type="term" value="F:DNA-binding transcription factor activity"/>
    <property type="evidence" value="ECO:0007669"/>
    <property type="project" value="InterPro"/>
</dbReference>
<dbReference type="InterPro" id="IPR001789">
    <property type="entry name" value="Sig_transdc_resp-reg_receiver"/>
</dbReference>
<dbReference type="PIRSF" id="PIRSF006171">
    <property type="entry name" value="RR_citrat_malat"/>
    <property type="match status" value="1"/>
</dbReference>
<evidence type="ECO:0000259" key="11">
    <source>
        <dbReference type="PROSITE" id="PS50110"/>
    </source>
</evidence>
<name>W9VL00_9GAMM</name>
<dbReference type="SMART" id="SM00448">
    <property type="entry name" value="REC"/>
    <property type="match status" value="1"/>
</dbReference>
<dbReference type="PANTHER" id="PTHR45526:SF1">
    <property type="entry name" value="TRANSCRIPTIONAL REGULATORY PROTEIN DCUR-RELATED"/>
    <property type="match status" value="1"/>
</dbReference>
<dbReference type="Pfam" id="PF20714">
    <property type="entry name" value="HTH_64"/>
    <property type="match status" value="1"/>
</dbReference>
<evidence type="ECO:0000256" key="1">
    <source>
        <dbReference type="ARBA" id="ARBA00004496"/>
    </source>
</evidence>
<protein>
    <recommendedName>
        <fullName evidence="9">Transcriptional regulatory protein</fullName>
    </recommendedName>
</protein>
<keyword evidence="6 9" id="KW-0238">DNA-binding</keyword>
<dbReference type="STRING" id="1229521.D791_02002"/>
<comment type="caution">
    <text evidence="12">The sequence shown here is derived from an EMBL/GenBank/DDBJ whole genome shotgun (WGS) entry which is preliminary data.</text>
</comment>
<organism evidence="12 13">
    <name type="scientific">Nitrincola nitratireducens</name>
    <dbReference type="NCBI Taxonomy" id="1229521"/>
    <lineage>
        <taxon>Bacteria</taxon>
        <taxon>Pseudomonadati</taxon>
        <taxon>Pseudomonadota</taxon>
        <taxon>Gammaproteobacteria</taxon>
        <taxon>Oceanospirillales</taxon>
        <taxon>Oceanospirillaceae</taxon>
        <taxon>Nitrincola</taxon>
    </lineage>
</organism>
<evidence type="ECO:0000256" key="2">
    <source>
        <dbReference type="ARBA" id="ARBA00022490"/>
    </source>
</evidence>
<dbReference type="Gene3D" id="1.10.10.10">
    <property type="entry name" value="Winged helix-like DNA-binding domain superfamily/Winged helix DNA-binding domain"/>
    <property type="match status" value="1"/>
</dbReference>
<dbReference type="GO" id="GO:0005737">
    <property type="term" value="C:cytoplasm"/>
    <property type="evidence" value="ECO:0007669"/>
    <property type="project" value="UniProtKB-SubCell"/>
</dbReference>
<evidence type="ECO:0000313" key="12">
    <source>
        <dbReference type="EMBL" id="EXJ11215.1"/>
    </source>
</evidence>
<dbReference type="PROSITE" id="PS50110">
    <property type="entry name" value="RESPONSE_REGULATORY"/>
    <property type="match status" value="1"/>
</dbReference>
<dbReference type="PANTHER" id="PTHR45526">
    <property type="entry name" value="TRANSCRIPTIONAL REGULATORY PROTEIN DPIA"/>
    <property type="match status" value="1"/>
</dbReference>
<evidence type="ECO:0000256" key="7">
    <source>
        <dbReference type="ARBA" id="ARBA00023159"/>
    </source>
</evidence>
<dbReference type="PATRIC" id="fig|1229521.3.peg.2027"/>
<dbReference type="RefSeq" id="WP_036510589.1">
    <property type="nucleotide sequence ID" value="NZ_AONB01000008.1"/>
</dbReference>
<evidence type="ECO:0000256" key="6">
    <source>
        <dbReference type="ARBA" id="ARBA00023125"/>
    </source>
</evidence>
<dbReference type="AlphaFoldDB" id="W9VL00"/>
<dbReference type="InterPro" id="IPR011006">
    <property type="entry name" value="CheY-like_superfamily"/>
</dbReference>
<evidence type="ECO:0000313" key="13">
    <source>
        <dbReference type="Proteomes" id="UP000019464"/>
    </source>
</evidence>